<dbReference type="OMA" id="TRNHVYP"/>
<dbReference type="Proteomes" id="UP000005408">
    <property type="component" value="Unassembled WGS sequence"/>
</dbReference>
<dbReference type="InterPro" id="IPR017452">
    <property type="entry name" value="GPCR_Rhodpsn_7TM"/>
</dbReference>
<dbReference type="InterPro" id="IPR023041">
    <property type="entry name" value="Glucose_rcpt_Git3-like_N"/>
</dbReference>
<feature type="domain" description="G-protein coupled receptors family 1 profile" evidence="6">
    <location>
        <begin position="55"/>
        <end position="305"/>
    </location>
</feature>
<feature type="transmembrane region" description="Helical" evidence="5">
    <location>
        <begin position="256"/>
        <end position="279"/>
    </location>
</feature>
<dbReference type="SUPFAM" id="SSF81321">
    <property type="entry name" value="Family A G protein-coupled receptor-like"/>
    <property type="match status" value="1"/>
</dbReference>
<name>A0A8W8I6I0_MAGGI</name>
<evidence type="ECO:0000256" key="5">
    <source>
        <dbReference type="SAM" id="Phobius"/>
    </source>
</evidence>
<reference evidence="7" key="1">
    <citation type="submission" date="2022-08" db="UniProtKB">
        <authorList>
            <consortium name="EnsemblMetazoa"/>
        </authorList>
    </citation>
    <scope>IDENTIFICATION</scope>
    <source>
        <strain evidence="7">05x7-T-G4-1.051#20</strain>
    </source>
</reference>
<feature type="transmembrane region" description="Helical" evidence="5">
    <location>
        <begin position="203"/>
        <end position="224"/>
    </location>
</feature>
<feature type="transmembrane region" description="Helical" evidence="5">
    <location>
        <begin position="84"/>
        <end position="101"/>
    </location>
</feature>
<dbReference type="CDD" id="cd00637">
    <property type="entry name" value="7tm_classA_rhodopsin-like"/>
    <property type="match status" value="1"/>
</dbReference>
<dbReference type="PANTHER" id="PTHR23112:SF0">
    <property type="entry name" value="TRANSMEMBRANE PROTEIN 116"/>
    <property type="match status" value="1"/>
</dbReference>
<evidence type="ECO:0000256" key="2">
    <source>
        <dbReference type="ARBA" id="ARBA00022692"/>
    </source>
</evidence>
<proteinExistence type="predicted"/>
<keyword evidence="2 5" id="KW-0812">Transmembrane</keyword>
<evidence type="ECO:0000259" key="6">
    <source>
        <dbReference type="PROSITE" id="PS50262"/>
    </source>
</evidence>
<feature type="transmembrane region" description="Helical" evidence="5">
    <location>
        <begin position="285"/>
        <end position="308"/>
    </location>
</feature>
<dbReference type="Gene3D" id="1.20.1070.10">
    <property type="entry name" value="Rhodopsin 7-helix transmembrane proteins"/>
    <property type="match status" value="1"/>
</dbReference>
<evidence type="ECO:0000256" key="1">
    <source>
        <dbReference type="ARBA" id="ARBA00004141"/>
    </source>
</evidence>
<sequence>MENITKNVTGLEVSSAKSLPSSDGAKSGYDLPVYGLENGQFYSIHIPAITCIILSFISVVAILVASFRLQSIKTFFSWTKSERFVVYLALCDGLFNVAHSMDHTHIVLTRNHVYPKELCEFYGFMLAEFITAQNLMVNVVALNVFVLIYFKKDLNFGAYDYRLLLYTFGLPCVGGSVAAYFGTLGPNGTFCYFDGVKGELVNVFFTTVPLLAVLLMNIVFYAMTWRKISTESRRLQHTLGQEAATIRASLQAAKTMSLFVTAFFAQWWAMALYGIWQMIAPVPQSLFQFVTTFSNIGGILNGVVYIIIRRRRATAKAKKMATKEKQFQDIKSVSEKVENSSV</sequence>
<dbReference type="PROSITE" id="PS50262">
    <property type="entry name" value="G_PROTEIN_RECEP_F1_2"/>
    <property type="match status" value="1"/>
</dbReference>
<accession>A0A8W8I6I0</accession>
<feature type="transmembrane region" description="Helical" evidence="5">
    <location>
        <begin position="163"/>
        <end position="183"/>
    </location>
</feature>
<dbReference type="EnsemblMetazoa" id="G12814.3">
    <property type="protein sequence ID" value="G12814.3:cds"/>
    <property type="gene ID" value="G12814"/>
</dbReference>
<evidence type="ECO:0000313" key="8">
    <source>
        <dbReference type="Proteomes" id="UP000005408"/>
    </source>
</evidence>
<dbReference type="OrthoDB" id="6105900at2759"/>
<dbReference type="GO" id="GO:0005886">
    <property type="term" value="C:plasma membrane"/>
    <property type="evidence" value="ECO:0007669"/>
    <property type="project" value="TreeGrafter"/>
</dbReference>
<organism evidence="7 8">
    <name type="scientific">Magallana gigas</name>
    <name type="common">Pacific oyster</name>
    <name type="synonym">Crassostrea gigas</name>
    <dbReference type="NCBI Taxonomy" id="29159"/>
    <lineage>
        <taxon>Eukaryota</taxon>
        <taxon>Metazoa</taxon>
        <taxon>Spiralia</taxon>
        <taxon>Lophotrochozoa</taxon>
        <taxon>Mollusca</taxon>
        <taxon>Bivalvia</taxon>
        <taxon>Autobranchia</taxon>
        <taxon>Pteriomorphia</taxon>
        <taxon>Ostreida</taxon>
        <taxon>Ostreoidea</taxon>
        <taxon>Ostreidae</taxon>
        <taxon>Magallana</taxon>
    </lineage>
</organism>
<keyword evidence="3 5" id="KW-1133">Transmembrane helix</keyword>
<dbReference type="Pfam" id="PF11710">
    <property type="entry name" value="Git3"/>
    <property type="match status" value="1"/>
</dbReference>
<dbReference type="AlphaFoldDB" id="A0A8W8I6I0"/>
<evidence type="ECO:0000256" key="3">
    <source>
        <dbReference type="ARBA" id="ARBA00022989"/>
    </source>
</evidence>
<protein>
    <recommendedName>
        <fullName evidence="6">G-protein coupled receptors family 1 profile domain-containing protein</fullName>
    </recommendedName>
</protein>
<feature type="transmembrane region" description="Helical" evidence="5">
    <location>
        <begin position="41"/>
        <end position="64"/>
    </location>
</feature>
<evidence type="ECO:0000313" key="7">
    <source>
        <dbReference type="EnsemblMetazoa" id="G12814.3:cds"/>
    </source>
</evidence>
<dbReference type="GO" id="GO:0007189">
    <property type="term" value="P:adenylate cyclase-activating G protein-coupled receptor signaling pathway"/>
    <property type="evidence" value="ECO:0007669"/>
    <property type="project" value="TreeGrafter"/>
</dbReference>
<comment type="subcellular location">
    <subcellularLocation>
        <location evidence="1">Membrane</location>
        <topology evidence="1">Multi-pass membrane protein</topology>
    </subcellularLocation>
</comment>
<dbReference type="PANTHER" id="PTHR23112">
    <property type="entry name" value="G PROTEIN-COUPLED RECEPTOR 157-RELATED"/>
    <property type="match status" value="1"/>
</dbReference>
<dbReference type="GO" id="GO:0004930">
    <property type="term" value="F:G protein-coupled receptor activity"/>
    <property type="evidence" value="ECO:0007669"/>
    <property type="project" value="TreeGrafter"/>
</dbReference>
<keyword evidence="8" id="KW-1185">Reference proteome</keyword>
<keyword evidence="4 5" id="KW-0472">Membrane</keyword>
<evidence type="ECO:0000256" key="4">
    <source>
        <dbReference type="ARBA" id="ARBA00023136"/>
    </source>
</evidence>
<feature type="transmembrane region" description="Helical" evidence="5">
    <location>
        <begin position="121"/>
        <end position="151"/>
    </location>
</feature>